<feature type="region of interest" description="Disordered" evidence="3">
    <location>
        <begin position="379"/>
        <end position="421"/>
    </location>
</feature>
<evidence type="ECO:0000256" key="4">
    <source>
        <dbReference type="SAM" id="SignalP"/>
    </source>
</evidence>
<evidence type="ECO:0000313" key="7">
    <source>
        <dbReference type="Proteomes" id="UP000838412"/>
    </source>
</evidence>
<dbReference type="Pfam" id="PF00629">
    <property type="entry name" value="MAM"/>
    <property type="match status" value="4"/>
</dbReference>
<feature type="domain" description="MAM" evidence="5">
    <location>
        <begin position="582"/>
        <end position="742"/>
    </location>
</feature>
<accession>A0A8K0AES8</accession>
<feature type="domain" description="MAM" evidence="5">
    <location>
        <begin position="191"/>
        <end position="351"/>
    </location>
</feature>
<feature type="signal peptide" evidence="4">
    <location>
        <begin position="1"/>
        <end position="30"/>
    </location>
</feature>
<feature type="chain" id="PRO_5035424600" evidence="4">
    <location>
        <begin position="31"/>
        <end position="843"/>
    </location>
</feature>
<keyword evidence="1" id="KW-0677">Repeat</keyword>
<feature type="region of interest" description="Disordered" evidence="3">
    <location>
        <begin position="603"/>
        <end position="623"/>
    </location>
</feature>
<dbReference type="InterPro" id="IPR013320">
    <property type="entry name" value="ConA-like_dom_sf"/>
</dbReference>
<dbReference type="PANTHER" id="PTHR23282">
    <property type="entry name" value="APICAL ENDOSOMAL GLYCOPROTEIN PRECURSOR"/>
    <property type="match status" value="1"/>
</dbReference>
<dbReference type="SMART" id="SM00137">
    <property type="entry name" value="MAM"/>
    <property type="match status" value="4"/>
</dbReference>
<evidence type="ECO:0000256" key="3">
    <source>
        <dbReference type="SAM" id="MobiDB-lite"/>
    </source>
</evidence>
<dbReference type="InterPro" id="IPR000998">
    <property type="entry name" value="MAM_dom"/>
</dbReference>
<feature type="domain" description="MAM" evidence="5">
    <location>
        <begin position="32"/>
        <end position="191"/>
    </location>
</feature>
<dbReference type="InterPro" id="IPR051560">
    <property type="entry name" value="MAM_domain-containing"/>
</dbReference>
<dbReference type="Proteomes" id="UP000838412">
    <property type="component" value="Chromosome 9"/>
</dbReference>
<dbReference type="OrthoDB" id="412155at2759"/>
<sequence length="843" mass="93506">MRMYRIIFSKNVNYVMWGLAFAHLWTLSVQQGDCDFETGLCGYQQDNLDDFNWTRNHGTTSTTNTGPSSDHTTGRGYYMYIETSSPQITGDIARLISPSISNDKRCLEFWYHMYGDSTDELRVFLRPTGSSLLDALTWSKTGDKGDVWRRARVHLDEDRDFNIVFVGVRGTSFRGDIAIDDLSFRTTPCSGDCDFDTGLCGYQQDNTDDFDWTRQQRTTQTSGTGPSADHTTGSLTGSYMYIEATNRQPGEVARLIGPSLSNDAKCLEFWYHMYGDGTDELRVYLRSTGSSQMSSPIWSLSGDQGDAWHNATVGLTAGSNFYVVFEGVRGSNIRSDIAIDDVSVRTTSCDGATVAPTTTVDTTAAAAGKSTTYPVTAEAQTTAPQQVTTPAPSTQRATTEMAPTTPEASTPAATTTGAVPSRRDCDFDTDVCSYQQDNTDDFDWTRKYGRSPTSNTGPSSDHTGNGYYIYIEASSPQEQGDVARLMTPTLPTNTRCLEFWYHMYGSNIDQLNIYQRPTGNTQLGTPIWSLAGDQGNVWDQARLDLAADTNFKIVFEGVRGSGIYGDIAVDDVSFRSTPCGDGSCNFDIDTTLCGYQQDNTDDFDWTRQQGPTGTPGTGPSSDHTTGSGYYMYVEVSNKPTGAAARLISPSLSNNIRCLEFWYHMYGDHTEELNVYQRFTGSAELGTPIWSLTGDQGDVWQQATLNVVADRNFYIVFEGKRGTSYRGDIAIDDVSYRTTSCVGNDHCVDHINTCSHNIFKHNNRHGNNRSCNNDSINSISKYNGRHGNYNDRYNYDTSTDNNTRAIYGRYNNYIGTYNDLHDNDNISHNTGDNTRHNHGSCHNV</sequence>
<dbReference type="EMBL" id="OV696694">
    <property type="protein sequence ID" value="CAH1274191.1"/>
    <property type="molecule type" value="Genomic_DNA"/>
</dbReference>
<dbReference type="AlphaFoldDB" id="A0A8K0AES8"/>
<dbReference type="SUPFAM" id="SSF49899">
    <property type="entry name" value="Concanavalin A-like lectins/glucanases"/>
    <property type="match status" value="4"/>
</dbReference>
<evidence type="ECO:0000256" key="1">
    <source>
        <dbReference type="ARBA" id="ARBA00022737"/>
    </source>
</evidence>
<keyword evidence="4" id="KW-0732">Signal</keyword>
<dbReference type="PANTHER" id="PTHR23282:SF148">
    <property type="entry name" value="MAM DOMAIN-CONTAINING PROTEIN"/>
    <property type="match status" value="1"/>
</dbReference>
<dbReference type="PROSITE" id="PS50060">
    <property type="entry name" value="MAM_2"/>
    <property type="match status" value="4"/>
</dbReference>
<dbReference type="Gene3D" id="2.60.120.200">
    <property type="match status" value="4"/>
</dbReference>
<keyword evidence="7" id="KW-1185">Reference proteome</keyword>
<protein>
    <submittedName>
        <fullName evidence="6">MALRD1 protein</fullName>
    </submittedName>
</protein>
<reference evidence="6" key="1">
    <citation type="submission" date="2022-01" db="EMBL/GenBank/DDBJ databases">
        <authorList>
            <person name="Braso-Vives M."/>
        </authorList>
    </citation>
    <scope>NUCLEOTIDE SEQUENCE</scope>
</reference>
<feature type="compositionally biased region" description="Low complexity" evidence="3">
    <location>
        <begin position="610"/>
        <end position="623"/>
    </location>
</feature>
<feature type="domain" description="MAM" evidence="5">
    <location>
        <begin position="423"/>
        <end position="581"/>
    </location>
</feature>
<evidence type="ECO:0000256" key="2">
    <source>
        <dbReference type="ARBA" id="ARBA00023157"/>
    </source>
</evidence>
<dbReference type="CDD" id="cd06263">
    <property type="entry name" value="MAM"/>
    <property type="match status" value="4"/>
</dbReference>
<evidence type="ECO:0000259" key="5">
    <source>
        <dbReference type="PROSITE" id="PS50060"/>
    </source>
</evidence>
<evidence type="ECO:0000313" key="6">
    <source>
        <dbReference type="EMBL" id="CAH1274191.1"/>
    </source>
</evidence>
<dbReference type="PRINTS" id="PR00020">
    <property type="entry name" value="MAMDOMAIN"/>
</dbReference>
<gene>
    <name evidence="6" type="primary">MALRD1</name>
    <name evidence="6" type="ORF">BLAG_LOCUS25299</name>
</gene>
<proteinExistence type="predicted"/>
<feature type="compositionally biased region" description="Low complexity" evidence="3">
    <location>
        <begin position="379"/>
        <end position="418"/>
    </location>
</feature>
<dbReference type="GO" id="GO:0016020">
    <property type="term" value="C:membrane"/>
    <property type="evidence" value="ECO:0007669"/>
    <property type="project" value="InterPro"/>
</dbReference>
<keyword evidence="2" id="KW-1015">Disulfide bond</keyword>
<organism evidence="6 7">
    <name type="scientific">Branchiostoma lanceolatum</name>
    <name type="common">Common lancelet</name>
    <name type="synonym">Amphioxus lanceolatum</name>
    <dbReference type="NCBI Taxonomy" id="7740"/>
    <lineage>
        <taxon>Eukaryota</taxon>
        <taxon>Metazoa</taxon>
        <taxon>Chordata</taxon>
        <taxon>Cephalochordata</taxon>
        <taxon>Leptocardii</taxon>
        <taxon>Amphioxiformes</taxon>
        <taxon>Branchiostomatidae</taxon>
        <taxon>Branchiostoma</taxon>
    </lineage>
</organism>
<dbReference type="FunFam" id="2.60.120.200:FF:000182">
    <property type="entry name" value="MAM and LDL-receptor class A domain-containing protein 1"/>
    <property type="match status" value="2"/>
</dbReference>
<name>A0A8K0AES8_BRALA</name>